<name>A0A9P6T336_9FUNG</name>
<protein>
    <recommendedName>
        <fullName evidence="2">Methyltransferase domain-containing protein</fullName>
    </recommendedName>
</protein>
<evidence type="ECO:0000259" key="2">
    <source>
        <dbReference type="Pfam" id="PF13649"/>
    </source>
</evidence>
<evidence type="ECO:0000313" key="4">
    <source>
        <dbReference type="Proteomes" id="UP000703661"/>
    </source>
</evidence>
<dbReference type="Pfam" id="PF13649">
    <property type="entry name" value="Methyltransf_25"/>
    <property type="match status" value="1"/>
</dbReference>
<comment type="caution">
    <text evidence="3">The sequence shown here is derived from an EMBL/GenBank/DDBJ whole genome shotgun (WGS) entry which is preliminary data.</text>
</comment>
<feature type="region of interest" description="Disordered" evidence="1">
    <location>
        <begin position="146"/>
        <end position="182"/>
    </location>
</feature>
<gene>
    <name evidence="3" type="ORF">BGZ80_002608</name>
</gene>
<dbReference type="SUPFAM" id="SSF53335">
    <property type="entry name" value="S-adenosyl-L-methionine-dependent methyltransferases"/>
    <property type="match status" value="1"/>
</dbReference>
<feature type="region of interest" description="Disordered" evidence="1">
    <location>
        <begin position="1"/>
        <end position="41"/>
    </location>
</feature>
<accession>A0A9P6T336</accession>
<dbReference type="AlphaFoldDB" id="A0A9P6T336"/>
<evidence type="ECO:0000313" key="3">
    <source>
        <dbReference type="EMBL" id="KAG0021333.1"/>
    </source>
</evidence>
<sequence>MGNSPSSTSTEPLAQGKHRNLSTISLPPTIPRRHNVKDAERKEIFPISDEGAPPPPPFPGRRGSIGFFRGKRAKAPVALDHTQLFKNLQSLQDLQNHDMNQCSWQTCQYLSDSNNNSNLNSLSTTPTTATTTPALTTAVTPTTPCPPQYLQFQNNNNNNNHHHILPHGHLQPRSPQPTSPVAASIQDYHPRQEQKLATFMKRNLLPPHALSTPVTLPTPISCESSNSSVSSSPVDCCSNVTTTTPTMASSAPEHNQLPQQYQRDPLHHSSTFPFAQPRYPLEHSIDCIPSTHDVPCLTVSEWCNQGRWAGEQEWLDDIPEGLEHDGGPWDVMDRQVTMIPFYTAEHHIIRALFKGQNYSAPLDFSKRELQQGQQQACDHSEAQIEFDAKDNTEVVAHSYQRKDDLLNLFDDDSLKQSESSLDTKPITTKAPISSSSFSSLATLNPHTPIPSKGNERSLVILSVGCGNSQWATEMARAHPQSAVHAINVSQIHSLPTVPETPPSFDLDNLFFYNLDENSLRVPFVSNSVDYIHVRRFLPNVNKTKYLAFLRELVRVLKVDGYMELVELDLRLRDPGVDSCWPSYWTLIGFDKLGIDTSLALNLGGIMRTMSGMDVIHKSSVNMPIGIHGGRIGLAAELLNWRFALTVRPWLMRQAMLSGSEFDELLERARHETRTLKSYQVCHVAVARKTATACLDF</sequence>
<keyword evidence="4" id="KW-1185">Reference proteome</keyword>
<evidence type="ECO:0000256" key="1">
    <source>
        <dbReference type="SAM" id="MobiDB-lite"/>
    </source>
</evidence>
<dbReference type="PANTHER" id="PTHR43591">
    <property type="entry name" value="METHYLTRANSFERASE"/>
    <property type="match status" value="1"/>
</dbReference>
<reference evidence="3" key="1">
    <citation type="journal article" date="2020" name="Fungal Divers.">
        <title>Resolving the Mortierellaceae phylogeny through synthesis of multi-gene phylogenetics and phylogenomics.</title>
        <authorList>
            <person name="Vandepol N."/>
            <person name="Liber J."/>
            <person name="Desiro A."/>
            <person name="Na H."/>
            <person name="Kennedy M."/>
            <person name="Barry K."/>
            <person name="Grigoriev I.V."/>
            <person name="Miller A.N."/>
            <person name="O'Donnell K."/>
            <person name="Stajich J.E."/>
            <person name="Bonito G."/>
        </authorList>
    </citation>
    <scope>NUCLEOTIDE SEQUENCE</scope>
    <source>
        <strain evidence="3">NRRL 2769</strain>
    </source>
</reference>
<dbReference type="PANTHER" id="PTHR43591:SF24">
    <property type="entry name" value="2-METHOXY-6-POLYPRENYL-1,4-BENZOQUINOL METHYLASE, MITOCHONDRIAL"/>
    <property type="match status" value="1"/>
</dbReference>
<feature type="domain" description="Methyltransferase" evidence="2">
    <location>
        <begin position="460"/>
        <end position="560"/>
    </location>
</feature>
<dbReference type="EMBL" id="JAAAID010000165">
    <property type="protein sequence ID" value="KAG0021333.1"/>
    <property type="molecule type" value="Genomic_DNA"/>
</dbReference>
<dbReference type="Gene3D" id="3.40.50.150">
    <property type="entry name" value="Vaccinia Virus protein VP39"/>
    <property type="match status" value="1"/>
</dbReference>
<proteinExistence type="predicted"/>
<dbReference type="Proteomes" id="UP000703661">
    <property type="component" value="Unassembled WGS sequence"/>
</dbReference>
<dbReference type="GO" id="GO:0008168">
    <property type="term" value="F:methyltransferase activity"/>
    <property type="evidence" value="ECO:0007669"/>
    <property type="project" value="TreeGrafter"/>
</dbReference>
<feature type="compositionally biased region" description="Polar residues" evidence="1">
    <location>
        <begin position="1"/>
        <end position="12"/>
    </location>
</feature>
<dbReference type="InterPro" id="IPR029063">
    <property type="entry name" value="SAM-dependent_MTases_sf"/>
</dbReference>
<organism evidence="3 4">
    <name type="scientific">Entomortierella chlamydospora</name>
    <dbReference type="NCBI Taxonomy" id="101097"/>
    <lineage>
        <taxon>Eukaryota</taxon>
        <taxon>Fungi</taxon>
        <taxon>Fungi incertae sedis</taxon>
        <taxon>Mucoromycota</taxon>
        <taxon>Mortierellomycotina</taxon>
        <taxon>Mortierellomycetes</taxon>
        <taxon>Mortierellales</taxon>
        <taxon>Mortierellaceae</taxon>
        <taxon>Entomortierella</taxon>
    </lineage>
</organism>
<dbReference type="InterPro" id="IPR041698">
    <property type="entry name" value="Methyltransf_25"/>
</dbReference>